<comment type="caution">
    <text evidence="2">The sequence shown here is derived from an EMBL/GenBank/DDBJ whole genome shotgun (WGS) entry which is preliminary data.</text>
</comment>
<dbReference type="EMBL" id="JAQQWM010000004">
    <property type="protein sequence ID" value="KAK8067521.1"/>
    <property type="molecule type" value="Genomic_DNA"/>
</dbReference>
<evidence type="ECO:0000256" key="1">
    <source>
        <dbReference type="SAM" id="MobiDB-lite"/>
    </source>
</evidence>
<organism evidence="2 3">
    <name type="scientific">Apiospora saccharicola</name>
    <dbReference type="NCBI Taxonomy" id="335842"/>
    <lineage>
        <taxon>Eukaryota</taxon>
        <taxon>Fungi</taxon>
        <taxon>Dikarya</taxon>
        <taxon>Ascomycota</taxon>
        <taxon>Pezizomycotina</taxon>
        <taxon>Sordariomycetes</taxon>
        <taxon>Xylariomycetidae</taxon>
        <taxon>Amphisphaeriales</taxon>
        <taxon>Apiosporaceae</taxon>
        <taxon>Apiospora</taxon>
    </lineage>
</organism>
<keyword evidence="3" id="KW-1185">Reference proteome</keyword>
<proteinExistence type="predicted"/>
<dbReference type="Proteomes" id="UP001446871">
    <property type="component" value="Unassembled WGS sequence"/>
</dbReference>
<name>A0ABR1VB26_9PEZI</name>
<protein>
    <submittedName>
        <fullName evidence="2">Uncharacterized protein</fullName>
    </submittedName>
</protein>
<reference evidence="2 3" key="1">
    <citation type="submission" date="2023-01" db="EMBL/GenBank/DDBJ databases">
        <title>Analysis of 21 Apiospora genomes using comparative genomics revels a genus with tremendous synthesis potential of carbohydrate active enzymes and secondary metabolites.</title>
        <authorList>
            <person name="Sorensen T."/>
        </authorList>
    </citation>
    <scope>NUCLEOTIDE SEQUENCE [LARGE SCALE GENOMIC DNA]</scope>
    <source>
        <strain evidence="2 3">CBS 83171</strain>
    </source>
</reference>
<sequence length="294" mass="33185">MDALHWDTLGYAESDDKRTDADSASDSEQEDDYPVVQKEPFQQQQQYGWQDLAWDLGTLWAECYIQERVRRRMRADYEGHRAYKALAGAPCQYCGFLPQSCDRIDPSRRHHRDSQESYCCCNSRELPQGPIYRTTHPISAAPRIHELPADAQPLDKERKRATGEAPFVDKSLLAERKDAMRDERPISSPALERTPIIAQSPATDEKEVVPTKPPSSLDIKVPRYTLGLLSPIRLVSAFCIITGTPIFLGAMGSRSPWKGGFLGVFLAGGFAYHDVLLGELRWTTCGLNAILRWM</sequence>
<evidence type="ECO:0000313" key="2">
    <source>
        <dbReference type="EMBL" id="KAK8067521.1"/>
    </source>
</evidence>
<feature type="compositionally biased region" description="Acidic residues" evidence="1">
    <location>
        <begin position="23"/>
        <end position="33"/>
    </location>
</feature>
<feature type="region of interest" description="Disordered" evidence="1">
    <location>
        <begin position="1"/>
        <end position="34"/>
    </location>
</feature>
<accession>A0ABR1VB26</accession>
<gene>
    <name evidence="2" type="ORF">PG996_006633</name>
</gene>
<evidence type="ECO:0000313" key="3">
    <source>
        <dbReference type="Proteomes" id="UP001446871"/>
    </source>
</evidence>